<gene>
    <name evidence="5" type="ORF">Bequi_10640</name>
</gene>
<dbReference type="InterPro" id="IPR010982">
    <property type="entry name" value="Lambda_DNA-bd_dom_sf"/>
</dbReference>
<dbReference type="Gene3D" id="1.10.260.40">
    <property type="entry name" value="lambda repressor-like DNA-binding domains"/>
    <property type="match status" value="1"/>
</dbReference>
<dbReference type="SMART" id="SM00354">
    <property type="entry name" value="HTH_LACI"/>
    <property type="match status" value="1"/>
</dbReference>
<dbReference type="CDD" id="cd06267">
    <property type="entry name" value="PBP1_LacI_sugar_binding-like"/>
    <property type="match status" value="1"/>
</dbReference>
<keyword evidence="6" id="KW-1185">Reference proteome</keyword>
<evidence type="ECO:0000259" key="4">
    <source>
        <dbReference type="PROSITE" id="PS50932"/>
    </source>
</evidence>
<organism evidence="5 6">
    <name type="scientific">Brachybacterium equifaecis</name>
    <dbReference type="NCBI Taxonomy" id="2910770"/>
    <lineage>
        <taxon>Bacteria</taxon>
        <taxon>Bacillati</taxon>
        <taxon>Actinomycetota</taxon>
        <taxon>Actinomycetes</taxon>
        <taxon>Micrococcales</taxon>
        <taxon>Dermabacteraceae</taxon>
        <taxon>Brachybacterium</taxon>
    </lineage>
</organism>
<evidence type="ECO:0000256" key="3">
    <source>
        <dbReference type="ARBA" id="ARBA00023163"/>
    </source>
</evidence>
<dbReference type="InterPro" id="IPR000843">
    <property type="entry name" value="HTH_LacI"/>
</dbReference>
<evidence type="ECO:0000313" key="5">
    <source>
        <dbReference type="EMBL" id="MCL6423834.1"/>
    </source>
</evidence>
<sequence length="338" mass="35424">MSPNSPHPAPTLEAVARAAGVSRATASRVVRGDVHVTGPKADAVHRAVVDLGYVPNRAARSLVTRSTDAIALVVPESGDRIFSDPFFATAVAGITERLALIEKQLLLIMAGRGEGPDRIRRFVHGGHVDGMILLSHHEGDPLLEVLAEASVPMVHFGRPPAGRTALFADVDNTEGGRLAGRHLFSVGRRRLALISGSPDMGAAVDRRAGFLEVAATLGAEICAVEEGGFTLSGGEAAMDRLLRSGRSFDGLFAANDLMAIGALRRLHAAGVRVPDDVALIGFDDIAVAGDPINALTTIVNPVQRVGAATVELLLDAIAGVDRSPVIVRDLALRLRRTA</sequence>
<dbReference type="SUPFAM" id="SSF47413">
    <property type="entry name" value="lambda repressor-like DNA-binding domains"/>
    <property type="match status" value="1"/>
</dbReference>
<dbReference type="RefSeq" id="WP_249737910.1">
    <property type="nucleotide sequence ID" value="NZ_JAKNCJ010000005.1"/>
</dbReference>
<dbReference type="EMBL" id="JAKNCJ010000005">
    <property type="protein sequence ID" value="MCL6423834.1"/>
    <property type="molecule type" value="Genomic_DNA"/>
</dbReference>
<keyword evidence="3" id="KW-0804">Transcription</keyword>
<evidence type="ECO:0000313" key="6">
    <source>
        <dbReference type="Proteomes" id="UP001203761"/>
    </source>
</evidence>
<dbReference type="CDD" id="cd01392">
    <property type="entry name" value="HTH_LacI"/>
    <property type="match status" value="1"/>
</dbReference>
<name>A0ABT0R262_9MICO</name>
<evidence type="ECO:0000256" key="1">
    <source>
        <dbReference type="ARBA" id="ARBA00023015"/>
    </source>
</evidence>
<dbReference type="InterPro" id="IPR028082">
    <property type="entry name" value="Peripla_BP_I"/>
</dbReference>
<dbReference type="Gene3D" id="3.40.50.2300">
    <property type="match status" value="2"/>
</dbReference>
<dbReference type="PROSITE" id="PS50932">
    <property type="entry name" value="HTH_LACI_2"/>
    <property type="match status" value="1"/>
</dbReference>
<protein>
    <submittedName>
        <fullName evidence="5">LacI family transcriptional regulator</fullName>
    </submittedName>
</protein>
<reference evidence="5" key="1">
    <citation type="submission" date="2022-02" db="EMBL/GenBank/DDBJ databases">
        <authorList>
            <person name="Lee M."/>
            <person name="Kim S.-J."/>
            <person name="Jung M.-Y."/>
        </authorList>
    </citation>
    <scope>NUCLEOTIDE SEQUENCE</scope>
    <source>
        <strain evidence="5">JHP9</strain>
    </source>
</reference>
<dbReference type="Pfam" id="PF13377">
    <property type="entry name" value="Peripla_BP_3"/>
    <property type="match status" value="1"/>
</dbReference>
<accession>A0ABT0R262</accession>
<dbReference type="PANTHER" id="PTHR30146">
    <property type="entry name" value="LACI-RELATED TRANSCRIPTIONAL REPRESSOR"/>
    <property type="match status" value="1"/>
</dbReference>
<evidence type="ECO:0000256" key="2">
    <source>
        <dbReference type="ARBA" id="ARBA00023125"/>
    </source>
</evidence>
<keyword evidence="1" id="KW-0805">Transcription regulation</keyword>
<dbReference type="PANTHER" id="PTHR30146:SF109">
    <property type="entry name" value="HTH-TYPE TRANSCRIPTIONAL REGULATOR GALS"/>
    <property type="match status" value="1"/>
</dbReference>
<dbReference type="Pfam" id="PF00356">
    <property type="entry name" value="LacI"/>
    <property type="match status" value="1"/>
</dbReference>
<dbReference type="InterPro" id="IPR046335">
    <property type="entry name" value="LacI/GalR-like_sensor"/>
</dbReference>
<comment type="caution">
    <text evidence="5">The sequence shown here is derived from an EMBL/GenBank/DDBJ whole genome shotgun (WGS) entry which is preliminary data.</text>
</comment>
<feature type="domain" description="HTH lacI-type" evidence="4">
    <location>
        <begin position="10"/>
        <end position="64"/>
    </location>
</feature>
<dbReference type="Proteomes" id="UP001203761">
    <property type="component" value="Unassembled WGS sequence"/>
</dbReference>
<proteinExistence type="predicted"/>
<keyword evidence="2" id="KW-0238">DNA-binding</keyword>
<dbReference type="SUPFAM" id="SSF53822">
    <property type="entry name" value="Periplasmic binding protein-like I"/>
    <property type="match status" value="1"/>
</dbReference>